<dbReference type="GO" id="GO:0000139">
    <property type="term" value="C:Golgi membrane"/>
    <property type="evidence" value="ECO:0007669"/>
    <property type="project" value="UniProtKB-SubCell"/>
</dbReference>
<dbReference type="InterPro" id="IPR040911">
    <property type="entry name" value="Exostosin_GT47"/>
</dbReference>
<dbReference type="Proteomes" id="UP000807115">
    <property type="component" value="Chromosome 6"/>
</dbReference>
<comment type="caution">
    <text evidence="9">The sequence shown here is derived from an EMBL/GenBank/DDBJ whole genome shotgun (WGS) entry which is preliminary data.</text>
</comment>
<dbReference type="PANTHER" id="PTHR11062:SF214">
    <property type="entry name" value="XYLOGLUCAN GALACTOSYLTRANSFERASE XLT2"/>
    <property type="match status" value="1"/>
</dbReference>
<keyword evidence="3" id="KW-0808">Transferase</keyword>
<evidence type="ECO:0000259" key="8">
    <source>
        <dbReference type="Pfam" id="PF03016"/>
    </source>
</evidence>
<reference evidence="9" key="1">
    <citation type="journal article" date="2019" name="BMC Genomics">
        <title>A new reference genome for Sorghum bicolor reveals high levels of sequence similarity between sweet and grain genotypes: implications for the genetics of sugar metabolism.</title>
        <authorList>
            <person name="Cooper E.A."/>
            <person name="Brenton Z.W."/>
            <person name="Flinn B.S."/>
            <person name="Jenkins J."/>
            <person name="Shu S."/>
            <person name="Flowers D."/>
            <person name="Luo F."/>
            <person name="Wang Y."/>
            <person name="Xia P."/>
            <person name="Barry K."/>
            <person name="Daum C."/>
            <person name="Lipzen A."/>
            <person name="Yoshinaga Y."/>
            <person name="Schmutz J."/>
            <person name="Saski C."/>
            <person name="Vermerris W."/>
            <person name="Kresovich S."/>
        </authorList>
    </citation>
    <scope>NUCLEOTIDE SEQUENCE</scope>
</reference>
<name>A0A921QUN0_SORBI</name>
<keyword evidence="7" id="KW-0812">Transmembrane</keyword>
<keyword evidence="7" id="KW-1133">Transmembrane helix</keyword>
<evidence type="ECO:0000256" key="1">
    <source>
        <dbReference type="ARBA" id="ARBA00004323"/>
    </source>
</evidence>
<comment type="similarity">
    <text evidence="2">Belongs to the glycosyltransferase 47 family.</text>
</comment>
<dbReference type="OrthoDB" id="1924787at2759"/>
<dbReference type="InterPro" id="IPR004263">
    <property type="entry name" value="Exostosin"/>
</dbReference>
<keyword evidence="5" id="KW-0333">Golgi apparatus</keyword>
<organism evidence="9 10">
    <name type="scientific">Sorghum bicolor</name>
    <name type="common">Sorghum</name>
    <name type="synonym">Sorghum vulgare</name>
    <dbReference type="NCBI Taxonomy" id="4558"/>
    <lineage>
        <taxon>Eukaryota</taxon>
        <taxon>Viridiplantae</taxon>
        <taxon>Streptophyta</taxon>
        <taxon>Embryophyta</taxon>
        <taxon>Tracheophyta</taxon>
        <taxon>Spermatophyta</taxon>
        <taxon>Magnoliopsida</taxon>
        <taxon>Liliopsida</taxon>
        <taxon>Poales</taxon>
        <taxon>Poaceae</taxon>
        <taxon>PACMAD clade</taxon>
        <taxon>Panicoideae</taxon>
        <taxon>Andropogonodae</taxon>
        <taxon>Andropogoneae</taxon>
        <taxon>Sorghinae</taxon>
        <taxon>Sorghum</taxon>
    </lineage>
</organism>
<evidence type="ECO:0000256" key="4">
    <source>
        <dbReference type="ARBA" id="ARBA00022968"/>
    </source>
</evidence>
<keyword evidence="4" id="KW-0735">Signal-anchor</keyword>
<evidence type="ECO:0000256" key="6">
    <source>
        <dbReference type="SAM" id="MobiDB-lite"/>
    </source>
</evidence>
<feature type="transmembrane region" description="Helical" evidence="7">
    <location>
        <begin position="29"/>
        <end position="52"/>
    </location>
</feature>
<sequence length="568" mass="62703">MPESPASPGKPPSQPGSPLNAATPFPASALLRGSVLLLAFLVLQLVLFWNILGFPSSRFLPAPGHRNTTWPNGAVNGGACDDGLIYVYDLPSEFNHDLVDDCESLWPWYSFCPYLANGGFGEAAATLPVFFNVTRNVSLPSWYNTDQFQLEVIIHRRLLSHRCRTTDPSLATAFYVPFYVGLDVGSHLWGDNSTAADRDRAGLRLLRWLNNQTSFQRSGGWDHFITLGRITWDFRRFGDDGWGTNFVVLPGIANVTRLGIEADRLDPMEVAVPYPTGFHPRTAADVRAWQRHVLSLRRSKLFGFAGAPRSGFRDDFREVLLEECEDAGSEHCRSVDCRGTRCTDNGAAVLELFLDSSFCLQPRGDSFTRRSLFDCMVAGAVPVLFWRRTAYDQYRWYLPPGPARGEAEDDGEWSVFIDRQALRVGNVSVRDILEGLSERRVRRMRERVVEMIPRLVYASSPDGLGDGMEDALDVALRGVLERFRRRRASTAPQGFSAKRPPGRSVALARRVDNKSTPAPAPPSDGKNGSAAAVNQNASGTKPSSPASSYVKPVVSKASASTGKSLQKS</sequence>
<feature type="compositionally biased region" description="Polar residues" evidence="6">
    <location>
        <begin position="557"/>
        <end position="568"/>
    </location>
</feature>
<evidence type="ECO:0000256" key="7">
    <source>
        <dbReference type="SAM" id="Phobius"/>
    </source>
</evidence>
<keyword evidence="7" id="KW-0472">Membrane</keyword>
<dbReference type="Gramene" id="EES12695">
    <property type="protein sequence ID" value="EES12695"/>
    <property type="gene ID" value="SORBI_3006G186100"/>
</dbReference>
<evidence type="ECO:0000256" key="2">
    <source>
        <dbReference type="ARBA" id="ARBA00010271"/>
    </source>
</evidence>
<dbReference type="KEGG" id="sbi:8060417"/>
<comment type="subcellular location">
    <subcellularLocation>
        <location evidence="1">Golgi apparatus membrane</location>
        <topology evidence="1">Single-pass type II membrane protein</topology>
    </subcellularLocation>
</comment>
<evidence type="ECO:0000256" key="5">
    <source>
        <dbReference type="ARBA" id="ARBA00023034"/>
    </source>
</evidence>
<dbReference type="PANTHER" id="PTHR11062">
    <property type="entry name" value="EXOSTOSIN HEPARAN SULFATE GLYCOSYLTRANSFERASE -RELATED"/>
    <property type="match status" value="1"/>
</dbReference>
<dbReference type="EMBL" id="CM027685">
    <property type="protein sequence ID" value="KAG0527100.1"/>
    <property type="molecule type" value="Genomic_DNA"/>
</dbReference>
<gene>
    <name evidence="9" type="ORF">BDA96_06G203200</name>
</gene>
<dbReference type="AlphaFoldDB" id="A0A921QUN0"/>
<feature type="region of interest" description="Disordered" evidence="6">
    <location>
        <begin position="510"/>
        <end position="568"/>
    </location>
</feature>
<accession>A0A921QUN0</accession>
<dbReference type="OMA" id="GDSECEY"/>
<keyword evidence="3" id="KW-0328">Glycosyltransferase</keyword>
<protein>
    <recommendedName>
        <fullName evidence="8">Exostosin GT47 domain-containing protein</fullName>
    </recommendedName>
</protein>
<evidence type="ECO:0000313" key="10">
    <source>
        <dbReference type="Proteomes" id="UP000807115"/>
    </source>
</evidence>
<feature type="compositionally biased region" description="Polar residues" evidence="6">
    <location>
        <begin position="532"/>
        <end position="547"/>
    </location>
</feature>
<evidence type="ECO:0000256" key="3">
    <source>
        <dbReference type="ARBA" id="ARBA00022676"/>
    </source>
</evidence>
<dbReference type="GO" id="GO:0016757">
    <property type="term" value="F:glycosyltransferase activity"/>
    <property type="evidence" value="ECO:0007669"/>
    <property type="project" value="UniProtKB-KW"/>
</dbReference>
<evidence type="ECO:0000313" key="9">
    <source>
        <dbReference type="EMBL" id="KAG0527100.1"/>
    </source>
</evidence>
<dbReference type="Pfam" id="PF03016">
    <property type="entry name" value="Exostosin_GT47"/>
    <property type="match status" value="1"/>
</dbReference>
<reference evidence="9" key="2">
    <citation type="submission" date="2020-10" db="EMBL/GenBank/DDBJ databases">
        <authorList>
            <person name="Cooper E.A."/>
            <person name="Brenton Z.W."/>
            <person name="Flinn B.S."/>
            <person name="Jenkins J."/>
            <person name="Shu S."/>
            <person name="Flowers D."/>
            <person name="Luo F."/>
            <person name="Wang Y."/>
            <person name="Xia P."/>
            <person name="Barry K."/>
            <person name="Daum C."/>
            <person name="Lipzen A."/>
            <person name="Yoshinaga Y."/>
            <person name="Schmutz J."/>
            <person name="Saski C."/>
            <person name="Vermerris W."/>
            <person name="Kresovich S."/>
        </authorList>
    </citation>
    <scope>NUCLEOTIDE SEQUENCE</scope>
</reference>
<proteinExistence type="inferred from homology"/>
<feature type="domain" description="Exostosin GT47" evidence="8">
    <location>
        <begin position="81"/>
        <end position="422"/>
    </location>
</feature>